<keyword evidence="5" id="KW-0464">Manganese</keyword>
<keyword evidence="3 8" id="KW-0378">Hydrolase</keyword>
<dbReference type="AlphaFoldDB" id="A0A183BHF8"/>
<dbReference type="PRINTS" id="PR00114">
    <property type="entry name" value="STPHPHTASE"/>
</dbReference>
<evidence type="ECO:0000256" key="1">
    <source>
        <dbReference type="ARBA" id="ARBA00001936"/>
    </source>
</evidence>
<comment type="catalytic activity">
    <reaction evidence="7 8">
        <text>O-phospho-L-threonyl-[protein] + H2O = L-threonyl-[protein] + phosphate</text>
        <dbReference type="Rhea" id="RHEA:47004"/>
        <dbReference type="Rhea" id="RHEA-COMP:11060"/>
        <dbReference type="Rhea" id="RHEA-COMP:11605"/>
        <dbReference type="ChEBI" id="CHEBI:15377"/>
        <dbReference type="ChEBI" id="CHEBI:30013"/>
        <dbReference type="ChEBI" id="CHEBI:43474"/>
        <dbReference type="ChEBI" id="CHEBI:61977"/>
        <dbReference type="EC" id="3.1.3.16"/>
    </reaction>
</comment>
<keyword evidence="10" id="KW-1185">Reference proteome</keyword>
<dbReference type="GO" id="GO:0005634">
    <property type="term" value="C:nucleus"/>
    <property type="evidence" value="ECO:0007669"/>
    <property type="project" value="TreeGrafter"/>
</dbReference>
<accession>A0A183BHF8</accession>
<reference evidence="11" key="2">
    <citation type="submission" date="2016-06" db="UniProtKB">
        <authorList>
            <consortium name="WormBaseParasite"/>
        </authorList>
    </citation>
    <scope>IDENTIFICATION</scope>
</reference>
<dbReference type="Proteomes" id="UP000050741">
    <property type="component" value="Unassembled WGS sequence"/>
</dbReference>
<evidence type="ECO:0000313" key="11">
    <source>
        <dbReference type="WBParaSite" id="GPLIN_000003600"/>
    </source>
</evidence>
<dbReference type="InterPro" id="IPR050341">
    <property type="entry name" value="PP1_catalytic_subunit"/>
</dbReference>
<dbReference type="SUPFAM" id="SSF56300">
    <property type="entry name" value="Metallo-dependent phosphatases"/>
    <property type="match status" value="1"/>
</dbReference>
<evidence type="ECO:0000256" key="3">
    <source>
        <dbReference type="ARBA" id="ARBA00022801"/>
    </source>
</evidence>
<protein>
    <recommendedName>
        <fullName evidence="8">Serine/threonine-protein phosphatase</fullName>
        <ecNumber evidence="8">3.1.3.16</ecNumber>
    </recommendedName>
</protein>
<evidence type="ECO:0000313" key="10">
    <source>
        <dbReference type="Proteomes" id="UP000050741"/>
    </source>
</evidence>
<organism evidence="10 11">
    <name type="scientific">Globodera pallida</name>
    <name type="common">Potato cyst nematode worm</name>
    <name type="synonym">Heterodera pallida</name>
    <dbReference type="NCBI Taxonomy" id="36090"/>
    <lineage>
        <taxon>Eukaryota</taxon>
        <taxon>Metazoa</taxon>
        <taxon>Ecdysozoa</taxon>
        <taxon>Nematoda</taxon>
        <taxon>Chromadorea</taxon>
        <taxon>Rhabditida</taxon>
        <taxon>Tylenchina</taxon>
        <taxon>Tylenchomorpha</taxon>
        <taxon>Tylenchoidea</taxon>
        <taxon>Heteroderidae</taxon>
        <taxon>Heteroderinae</taxon>
        <taxon>Globodera</taxon>
    </lineage>
</organism>
<name>A0A183BHF8_GLOPA</name>
<dbReference type="Pfam" id="PF00149">
    <property type="entry name" value="Metallophos"/>
    <property type="match status" value="1"/>
</dbReference>
<sequence length="337" mass="38813">MFCVFIAQRMRKPSSSARLANCVFIERTNADTNCRWWKSSTPQQRLMRLDAIIEKVLRMSFEEFTRNVSMDEIRHLCETTTNILREQPVLVEIQPPVVVCGDIHGQFSDLKTIFTRVGHPPDKKYIFLGDIVDRGSQNLETAVLLFCYKARFPDRFILLRGNHECSRINRNYGFLGEITCRYGQQNAHEIWMLFNNTFAWLPFTALIGGRILCMHGGLCSSMNSLQQFREFRRPMLDPPNPSLELDVLWADPQPGLRGVRPSPRKAGVLFGEDVVINLCQLLGLQMIVRAHQCVANGFEYFAGRRLLTIFSAPGYSRRNTGATLTIDENFRRSFEFF</sequence>
<dbReference type="Gene3D" id="3.60.21.10">
    <property type="match status" value="1"/>
</dbReference>
<dbReference type="EC" id="3.1.3.16" evidence="8"/>
<dbReference type="GO" id="GO:0005737">
    <property type="term" value="C:cytoplasm"/>
    <property type="evidence" value="ECO:0007669"/>
    <property type="project" value="TreeGrafter"/>
</dbReference>
<feature type="domain" description="Serine/threonine specific protein phosphatases" evidence="9">
    <location>
        <begin position="159"/>
        <end position="164"/>
    </location>
</feature>
<dbReference type="GO" id="GO:0046872">
    <property type="term" value="F:metal ion binding"/>
    <property type="evidence" value="ECO:0007669"/>
    <property type="project" value="UniProtKB-KW"/>
</dbReference>
<dbReference type="PANTHER" id="PTHR11668">
    <property type="entry name" value="SERINE/THREONINE PROTEIN PHOSPHATASE"/>
    <property type="match status" value="1"/>
</dbReference>
<dbReference type="InterPro" id="IPR029052">
    <property type="entry name" value="Metallo-depent_PP-like"/>
</dbReference>
<dbReference type="PANTHER" id="PTHR11668:SF300">
    <property type="entry name" value="SERINE_THREONINE-PROTEIN PHOSPHATASE"/>
    <property type="match status" value="1"/>
</dbReference>
<dbReference type="PROSITE" id="PS00125">
    <property type="entry name" value="SER_THR_PHOSPHATASE"/>
    <property type="match status" value="1"/>
</dbReference>
<dbReference type="WBParaSite" id="GPLIN_000003600">
    <property type="protein sequence ID" value="GPLIN_000003600"/>
    <property type="gene ID" value="GPLIN_000003600"/>
</dbReference>
<comment type="catalytic activity">
    <reaction evidence="6">
        <text>O-phospho-L-seryl-[protein] + H2O = L-seryl-[protein] + phosphate</text>
        <dbReference type="Rhea" id="RHEA:20629"/>
        <dbReference type="Rhea" id="RHEA-COMP:9863"/>
        <dbReference type="Rhea" id="RHEA-COMP:11604"/>
        <dbReference type="ChEBI" id="CHEBI:15377"/>
        <dbReference type="ChEBI" id="CHEBI:29999"/>
        <dbReference type="ChEBI" id="CHEBI:43474"/>
        <dbReference type="ChEBI" id="CHEBI:83421"/>
        <dbReference type="EC" id="3.1.3.16"/>
    </reaction>
</comment>
<proteinExistence type="inferred from homology"/>
<evidence type="ECO:0000256" key="4">
    <source>
        <dbReference type="ARBA" id="ARBA00022912"/>
    </source>
</evidence>
<comment type="similarity">
    <text evidence="8">Belongs to the PPP phosphatase family.</text>
</comment>
<dbReference type="InterPro" id="IPR006186">
    <property type="entry name" value="Ser/Thr-sp_prot-phosphatase"/>
</dbReference>
<evidence type="ECO:0000256" key="2">
    <source>
        <dbReference type="ARBA" id="ARBA00022723"/>
    </source>
</evidence>
<evidence type="ECO:0000256" key="5">
    <source>
        <dbReference type="ARBA" id="ARBA00023211"/>
    </source>
</evidence>
<reference evidence="10" key="1">
    <citation type="submission" date="2014-05" db="EMBL/GenBank/DDBJ databases">
        <title>The genome and life-stage specific transcriptomes of Globodera pallida elucidate key aspects of plant parasitism by a cyst nematode.</title>
        <authorList>
            <person name="Cotton J.A."/>
            <person name="Lilley C.J."/>
            <person name="Jones L.M."/>
            <person name="Kikuchi T."/>
            <person name="Reid A.J."/>
            <person name="Thorpe P."/>
            <person name="Tsai I.J."/>
            <person name="Beasley H."/>
            <person name="Blok V."/>
            <person name="Cock P.J.A."/>
            <person name="Van den Akker S.E."/>
            <person name="Holroyd N."/>
            <person name="Hunt M."/>
            <person name="Mantelin S."/>
            <person name="Naghra H."/>
            <person name="Pain A."/>
            <person name="Palomares-Rius J.E."/>
            <person name="Zarowiecki M."/>
            <person name="Berriman M."/>
            <person name="Jones J.T."/>
            <person name="Urwin P.E."/>
        </authorList>
    </citation>
    <scope>NUCLEOTIDE SEQUENCE [LARGE SCALE GENOMIC DNA]</scope>
    <source>
        <strain evidence="10">Lindley</strain>
    </source>
</reference>
<keyword evidence="2" id="KW-0479">Metal-binding</keyword>
<evidence type="ECO:0000256" key="7">
    <source>
        <dbReference type="ARBA" id="ARBA00048336"/>
    </source>
</evidence>
<evidence type="ECO:0000259" key="9">
    <source>
        <dbReference type="PROSITE" id="PS00125"/>
    </source>
</evidence>
<dbReference type="InterPro" id="IPR004843">
    <property type="entry name" value="Calcineurin-like_PHP"/>
</dbReference>
<comment type="cofactor">
    <cofactor evidence="1">
        <name>Mn(2+)</name>
        <dbReference type="ChEBI" id="CHEBI:29035"/>
    </cofactor>
</comment>
<evidence type="ECO:0000256" key="8">
    <source>
        <dbReference type="RuleBase" id="RU004273"/>
    </source>
</evidence>
<keyword evidence="4" id="KW-0904">Protein phosphatase</keyword>
<evidence type="ECO:0000256" key="6">
    <source>
        <dbReference type="ARBA" id="ARBA00047761"/>
    </source>
</evidence>
<dbReference type="GO" id="GO:0004722">
    <property type="term" value="F:protein serine/threonine phosphatase activity"/>
    <property type="evidence" value="ECO:0007669"/>
    <property type="project" value="UniProtKB-EC"/>
</dbReference>
<dbReference type="SMART" id="SM00156">
    <property type="entry name" value="PP2Ac"/>
    <property type="match status" value="1"/>
</dbReference>